<evidence type="ECO:0000256" key="1">
    <source>
        <dbReference type="SAM" id="MobiDB-lite"/>
    </source>
</evidence>
<evidence type="ECO:0000313" key="3">
    <source>
        <dbReference type="Proteomes" id="UP000236161"/>
    </source>
</evidence>
<dbReference type="Proteomes" id="UP000236161">
    <property type="component" value="Unassembled WGS sequence"/>
</dbReference>
<evidence type="ECO:0000313" key="2">
    <source>
        <dbReference type="EMBL" id="PKA60884.1"/>
    </source>
</evidence>
<reference evidence="2 3" key="1">
    <citation type="journal article" date="2017" name="Nature">
        <title>The Apostasia genome and the evolution of orchids.</title>
        <authorList>
            <person name="Zhang G.Q."/>
            <person name="Liu K.W."/>
            <person name="Li Z."/>
            <person name="Lohaus R."/>
            <person name="Hsiao Y.Y."/>
            <person name="Niu S.C."/>
            <person name="Wang J.Y."/>
            <person name="Lin Y.C."/>
            <person name="Xu Q."/>
            <person name="Chen L.J."/>
            <person name="Yoshida K."/>
            <person name="Fujiwara S."/>
            <person name="Wang Z.W."/>
            <person name="Zhang Y.Q."/>
            <person name="Mitsuda N."/>
            <person name="Wang M."/>
            <person name="Liu G.H."/>
            <person name="Pecoraro L."/>
            <person name="Huang H.X."/>
            <person name="Xiao X.J."/>
            <person name="Lin M."/>
            <person name="Wu X.Y."/>
            <person name="Wu W.L."/>
            <person name="Chen Y.Y."/>
            <person name="Chang S.B."/>
            <person name="Sakamoto S."/>
            <person name="Ohme-Takagi M."/>
            <person name="Yagi M."/>
            <person name="Zeng S.J."/>
            <person name="Shen C.Y."/>
            <person name="Yeh C.M."/>
            <person name="Luo Y.B."/>
            <person name="Tsai W.C."/>
            <person name="Van de Peer Y."/>
            <person name="Liu Z.J."/>
        </authorList>
    </citation>
    <scope>NUCLEOTIDE SEQUENCE [LARGE SCALE GENOMIC DNA]</scope>
    <source>
        <strain evidence="3">cv. Shenzhen</strain>
        <tissue evidence="2">Stem</tissue>
    </source>
</reference>
<dbReference type="AlphaFoldDB" id="A0A2I0AZC3"/>
<keyword evidence="3" id="KW-1185">Reference proteome</keyword>
<gene>
    <name evidence="2" type="ORF">AXF42_Ash006519</name>
</gene>
<dbReference type="EMBL" id="KZ451935">
    <property type="protein sequence ID" value="PKA60884.1"/>
    <property type="molecule type" value="Genomic_DNA"/>
</dbReference>
<proteinExistence type="predicted"/>
<organism evidence="2 3">
    <name type="scientific">Apostasia shenzhenica</name>
    <dbReference type="NCBI Taxonomy" id="1088818"/>
    <lineage>
        <taxon>Eukaryota</taxon>
        <taxon>Viridiplantae</taxon>
        <taxon>Streptophyta</taxon>
        <taxon>Embryophyta</taxon>
        <taxon>Tracheophyta</taxon>
        <taxon>Spermatophyta</taxon>
        <taxon>Magnoliopsida</taxon>
        <taxon>Liliopsida</taxon>
        <taxon>Asparagales</taxon>
        <taxon>Orchidaceae</taxon>
        <taxon>Apostasioideae</taxon>
        <taxon>Apostasia</taxon>
    </lineage>
</organism>
<protein>
    <submittedName>
        <fullName evidence="2">Uncharacterized protein</fullName>
    </submittedName>
</protein>
<feature type="region of interest" description="Disordered" evidence="1">
    <location>
        <begin position="94"/>
        <end position="118"/>
    </location>
</feature>
<sequence>MRTPSPALERQILGFFDASSRTDGCLASIQSGLPPSRLSVIPEKRFIAPVSPLVNRRPDWCFTNIYRPLWYTWQPGTRINTLHDYRGDMLQLDPRFLHQDRPRGRSQKPRGQGLRVEQ</sequence>
<accession>A0A2I0AZC3</accession>
<name>A0A2I0AZC3_9ASPA</name>